<evidence type="ECO:0000313" key="1">
    <source>
        <dbReference type="EMBL" id="RKH42830.1"/>
    </source>
</evidence>
<comment type="caution">
    <text evidence="1">The sequence shown here is derived from an EMBL/GenBank/DDBJ whole genome shotgun (WGS) entry which is preliminary data.</text>
</comment>
<dbReference type="EMBL" id="RAWB01000660">
    <property type="protein sequence ID" value="RKH42830.1"/>
    <property type="molecule type" value="Genomic_DNA"/>
</dbReference>
<reference evidence="2" key="1">
    <citation type="submission" date="2018-09" db="EMBL/GenBank/DDBJ databases">
        <authorList>
            <person name="Livingstone P.G."/>
            <person name="Whitworth D.E."/>
        </authorList>
    </citation>
    <scope>NUCLEOTIDE SEQUENCE [LARGE SCALE GENOMIC DNA]</scope>
    <source>
        <strain evidence="2">CA051B</strain>
    </source>
</reference>
<gene>
    <name evidence="1" type="ORF">D7V93_37535</name>
</gene>
<keyword evidence="2" id="KW-1185">Reference proteome</keyword>
<sequence length="406" mass="43605">MADELRLPDLAPEGYAEIFEALRNAIPTFSSNWTDYNASDPGITLLQLLAWVGEATAYRVDRVPDASFHNFLLMAAGVPEQGVEQALLTAQRDIVKRGLVTITLGGQPVLMDPAYVELLRYLVSILGQDVDAAQMHAVAQRYWSSPYRAVTREDFEALSLQCSASVPDTAPFDKVMRAFVHRQEAGVRVTIVSGYVPLYSLKFAKSYTTTTPAEPDPAMYGTLTVSATPPSFSSLNGYDKLVYAVGAFLAPRQLIGTAVSVEAARFTPLVATVDLVVARGYDGETVLRAAAASLIALTDPLKGGSDGDGWTYGQPLLEHDLLAALGGLPGIDPSFPLVAQVDALNGTRVGDAAVGVTTVVESPPYDAGFPWFVSLTLRALYSTWTIQVGVHGRVAMDTRIPFEEDA</sequence>
<name>A0A3A8NHJ5_9BACT</name>
<evidence type="ECO:0000313" key="2">
    <source>
        <dbReference type="Proteomes" id="UP000272888"/>
    </source>
</evidence>
<dbReference type="RefSeq" id="WP_120647902.1">
    <property type="nucleotide sequence ID" value="NZ_RAWB01000660.1"/>
</dbReference>
<dbReference type="AlphaFoldDB" id="A0A3A8NHJ5"/>
<organism evidence="1 2">
    <name type="scientific">Corallococcus llansteffanensis</name>
    <dbReference type="NCBI Taxonomy" id="2316731"/>
    <lineage>
        <taxon>Bacteria</taxon>
        <taxon>Pseudomonadati</taxon>
        <taxon>Myxococcota</taxon>
        <taxon>Myxococcia</taxon>
        <taxon>Myxococcales</taxon>
        <taxon>Cystobacterineae</taxon>
        <taxon>Myxococcaceae</taxon>
        <taxon>Corallococcus</taxon>
    </lineage>
</organism>
<dbReference type="Proteomes" id="UP000272888">
    <property type="component" value="Unassembled WGS sequence"/>
</dbReference>
<proteinExistence type="predicted"/>
<protein>
    <submittedName>
        <fullName evidence="1">Uncharacterized protein</fullName>
    </submittedName>
</protein>
<accession>A0A3A8NHJ5</accession>